<proteinExistence type="inferred from homology"/>
<dbReference type="SUPFAM" id="SSF53335">
    <property type="entry name" value="S-adenosyl-L-methionine-dependent methyltransferases"/>
    <property type="match status" value="1"/>
</dbReference>
<reference evidence="5 6" key="1">
    <citation type="submission" date="2020-08" db="EMBL/GenBank/DDBJ databases">
        <title>Pseudomonas sp. nov.</title>
        <authorList>
            <person name="Gieschler S."/>
            <person name="Fiedler G."/>
            <person name="Brinks E."/>
            <person name="Boehnlein C."/>
            <person name="Franz C.M.A.P."/>
            <person name="Kabisch J."/>
        </authorList>
    </citation>
    <scope>NUCLEOTIDE SEQUENCE [LARGE SCALE GENOMIC DNA]</scope>
    <source>
        <strain evidence="5 6">MBT-1</strain>
    </source>
</reference>
<comment type="similarity">
    <text evidence="1">Belongs to the methyltransferase superfamily.</text>
</comment>
<evidence type="ECO:0000313" key="6">
    <source>
        <dbReference type="Proteomes" id="UP000526003"/>
    </source>
</evidence>
<evidence type="ECO:0000256" key="1">
    <source>
        <dbReference type="ARBA" id="ARBA00008361"/>
    </source>
</evidence>
<name>A0A7X1GF09_9PSED</name>
<dbReference type="GO" id="GO:0008757">
    <property type="term" value="F:S-adenosylmethionine-dependent methyltransferase activity"/>
    <property type="evidence" value="ECO:0007669"/>
    <property type="project" value="InterPro"/>
</dbReference>
<protein>
    <submittedName>
        <fullName evidence="5">Class I SAM-dependent methyltransferase</fullName>
    </submittedName>
</protein>
<accession>A0A7X1GF09</accession>
<dbReference type="Pfam" id="PF08241">
    <property type="entry name" value="Methyltransf_11"/>
    <property type="match status" value="1"/>
</dbReference>
<dbReference type="Proteomes" id="UP000526003">
    <property type="component" value="Unassembled WGS sequence"/>
</dbReference>
<dbReference type="CDD" id="cd02440">
    <property type="entry name" value="AdoMet_MTases"/>
    <property type="match status" value="1"/>
</dbReference>
<feature type="domain" description="Methyltransferase type 11" evidence="4">
    <location>
        <begin position="55"/>
        <end position="149"/>
    </location>
</feature>
<keyword evidence="2 5" id="KW-0489">Methyltransferase</keyword>
<dbReference type="EMBL" id="JACMYG010000015">
    <property type="protein sequence ID" value="MBC2691219.1"/>
    <property type="molecule type" value="Genomic_DNA"/>
</dbReference>
<dbReference type="InterPro" id="IPR051052">
    <property type="entry name" value="Diverse_substrate_MTase"/>
</dbReference>
<dbReference type="RefSeq" id="WP_182343565.1">
    <property type="nucleotide sequence ID" value="NZ_JACMYG010000015.1"/>
</dbReference>
<dbReference type="AlphaFoldDB" id="A0A7X1GF09"/>
<evidence type="ECO:0000256" key="2">
    <source>
        <dbReference type="ARBA" id="ARBA00022603"/>
    </source>
</evidence>
<keyword evidence="3 5" id="KW-0808">Transferase</keyword>
<dbReference type="InterPro" id="IPR029063">
    <property type="entry name" value="SAM-dependent_MTases_sf"/>
</dbReference>
<comment type="caution">
    <text evidence="5">The sequence shown here is derived from an EMBL/GenBank/DDBJ whole genome shotgun (WGS) entry which is preliminary data.</text>
</comment>
<dbReference type="PANTHER" id="PTHR44942">
    <property type="entry name" value="METHYLTRANSF_11 DOMAIN-CONTAINING PROTEIN"/>
    <property type="match status" value="1"/>
</dbReference>
<dbReference type="Gene3D" id="3.40.50.150">
    <property type="entry name" value="Vaccinia Virus protein VP39"/>
    <property type="match status" value="1"/>
</dbReference>
<dbReference type="InterPro" id="IPR013216">
    <property type="entry name" value="Methyltransf_11"/>
</dbReference>
<dbReference type="PANTHER" id="PTHR44942:SF4">
    <property type="entry name" value="METHYLTRANSFERASE TYPE 11 DOMAIN-CONTAINING PROTEIN"/>
    <property type="match status" value="1"/>
</dbReference>
<dbReference type="GO" id="GO:0032259">
    <property type="term" value="P:methylation"/>
    <property type="evidence" value="ECO:0007669"/>
    <property type="project" value="UniProtKB-KW"/>
</dbReference>
<organism evidence="5 6">
    <name type="scientific">Pseudomonas kielensis</name>
    <dbReference type="NCBI Taxonomy" id="2762577"/>
    <lineage>
        <taxon>Bacteria</taxon>
        <taxon>Pseudomonadati</taxon>
        <taxon>Pseudomonadota</taxon>
        <taxon>Gammaproteobacteria</taxon>
        <taxon>Pseudomonadales</taxon>
        <taxon>Pseudomonadaceae</taxon>
        <taxon>Pseudomonas</taxon>
    </lineage>
</organism>
<sequence>MHFPSPAERFLEDFHQRRPGTTSAAFAHLCSERQESSYAALAATLPDSSASLSVLDLACGNGYLLQLLEQRHPQRLRLIGVDLSQAELDEARTRLPARVSLLKERAQALSLGTASVDVVVSHLALMLMDDIEQVLREIRRVLRKDGKLATIVGRGFLLGAVGDAYLQVFRQVAQQDALAHLPMGDPRMRTEEGWRALLGTDFEQVTVQDIDVAWQPDFAELWQSLSATYDVDRLTPAARVQLQERFKTAIEHLPQADGTFATGWGLRLIQAHPRRC</sequence>
<evidence type="ECO:0000256" key="3">
    <source>
        <dbReference type="ARBA" id="ARBA00022679"/>
    </source>
</evidence>
<keyword evidence="6" id="KW-1185">Reference proteome</keyword>
<evidence type="ECO:0000259" key="4">
    <source>
        <dbReference type="Pfam" id="PF08241"/>
    </source>
</evidence>
<evidence type="ECO:0000313" key="5">
    <source>
        <dbReference type="EMBL" id="MBC2691219.1"/>
    </source>
</evidence>
<gene>
    <name evidence="5" type="ORF">H7995_15585</name>
</gene>